<protein>
    <submittedName>
        <fullName evidence="6">Helix-turn-helix domain-containing protein</fullName>
    </submittedName>
</protein>
<dbReference type="EMBL" id="JAKLTQ010000002">
    <property type="protein sequence ID" value="MCG2621348.1"/>
    <property type="molecule type" value="Genomic_DNA"/>
</dbReference>
<dbReference type="SUPFAM" id="SSF46785">
    <property type="entry name" value="Winged helix' DNA-binding domain"/>
    <property type="match status" value="1"/>
</dbReference>
<dbReference type="Pfam" id="PF09339">
    <property type="entry name" value="HTH_IclR"/>
    <property type="match status" value="1"/>
</dbReference>
<feature type="domain" description="HTH iclR-type" evidence="4">
    <location>
        <begin position="1"/>
        <end position="64"/>
    </location>
</feature>
<evidence type="ECO:0000313" key="7">
    <source>
        <dbReference type="Proteomes" id="UP001165368"/>
    </source>
</evidence>
<reference evidence="6" key="1">
    <citation type="submission" date="2022-01" db="EMBL/GenBank/DDBJ databases">
        <authorList>
            <person name="Jo J.-H."/>
            <person name="Im W.-T."/>
        </authorList>
    </citation>
    <scope>NUCLEOTIDE SEQUENCE</scope>
    <source>
        <strain evidence="6">I2-34</strain>
    </source>
</reference>
<gene>
    <name evidence="6" type="ORF">LVY72_05395</name>
</gene>
<dbReference type="RefSeq" id="WP_237818464.1">
    <property type="nucleotide sequence ID" value="NZ_JAKLTQ010000002.1"/>
</dbReference>
<keyword evidence="1" id="KW-0805">Transcription regulation</keyword>
<dbReference type="SUPFAM" id="SSF55781">
    <property type="entry name" value="GAF domain-like"/>
    <property type="match status" value="1"/>
</dbReference>
<evidence type="ECO:0000256" key="1">
    <source>
        <dbReference type="ARBA" id="ARBA00023015"/>
    </source>
</evidence>
<dbReference type="InterPro" id="IPR050707">
    <property type="entry name" value="HTH_MetabolicPath_Reg"/>
</dbReference>
<comment type="caution">
    <text evidence="6">The sequence shown here is derived from an EMBL/GenBank/DDBJ whole genome shotgun (WGS) entry which is preliminary data.</text>
</comment>
<dbReference type="Pfam" id="PF01614">
    <property type="entry name" value="IclR_C"/>
    <property type="match status" value="1"/>
</dbReference>
<keyword evidence="2" id="KW-0238">DNA-binding</keyword>
<keyword evidence="3" id="KW-0804">Transcription</keyword>
<dbReference type="PROSITE" id="PS51078">
    <property type="entry name" value="ICLR_ED"/>
    <property type="match status" value="1"/>
</dbReference>
<evidence type="ECO:0000256" key="3">
    <source>
        <dbReference type="ARBA" id="ARBA00023163"/>
    </source>
</evidence>
<accession>A0ABS9L457</accession>
<dbReference type="PANTHER" id="PTHR30136:SF35">
    <property type="entry name" value="HTH-TYPE TRANSCRIPTIONAL REGULATOR RV1719"/>
    <property type="match status" value="1"/>
</dbReference>
<dbReference type="Proteomes" id="UP001165368">
    <property type="component" value="Unassembled WGS sequence"/>
</dbReference>
<evidence type="ECO:0000259" key="5">
    <source>
        <dbReference type="PROSITE" id="PS51078"/>
    </source>
</evidence>
<dbReference type="Gene3D" id="1.10.10.10">
    <property type="entry name" value="Winged helix-like DNA-binding domain superfamily/Winged helix DNA-binding domain"/>
    <property type="match status" value="1"/>
</dbReference>
<dbReference type="InterPro" id="IPR036390">
    <property type="entry name" value="WH_DNA-bd_sf"/>
</dbReference>
<evidence type="ECO:0000313" key="6">
    <source>
        <dbReference type="EMBL" id="MCG2621348.1"/>
    </source>
</evidence>
<proteinExistence type="predicted"/>
<evidence type="ECO:0000259" key="4">
    <source>
        <dbReference type="PROSITE" id="PS51077"/>
    </source>
</evidence>
<dbReference type="InterPro" id="IPR029016">
    <property type="entry name" value="GAF-like_dom_sf"/>
</dbReference>
<evidence type="ECO:0000256" key="2">
    <source>
        <dbReference type="ARBA" id="ARBA00023125"/>
    </source>
</evidence>
<keyword evidence="7" id="KW-1185">Reference proteome</keyword>
<organism evidence="6 7">
    <name type="scientific">Arthrobacter hankyongi</name>
    <dbReference type="NCBI Taxonomy" id="2904801"/>
    <lineage>
        <taxon>Bacteria</taxon>
        <taxon>Bacillati</taxon>
        <taxon>Actinomycetota</taxon>
        <taxon>Actinomycetes</taxon>
        <taxon>Micrococcales</taxon>
        <taxon>Micrococcaceae</taxon>
        <taxon>Arthrobacter</taxon>
    </lineage>
</organism>
<dbReference type="InterPro" id="IPR036388">
    <property type="entry name" value="WH-like_DNA-bd_sf"/>
</dbReference>
<sequence>MPAAARTMALFEIFAREKRELTKSEVARLLDLPESSSSDLLNTLHGLGYLSRTATTRRFYPTGRLLSTARSIAENDVLTPFGVEATGLLADRTGETAAFAIRDGNAIRIVAVTEGNYRLRIVIEIGDTFDLHASALGKAILGQLDDEDMARTLRLKPLSRLAEGTKVDPRQIEDEVRQHRELGWYQTINEGGAGMGSLAVSGKVGDEAVALCIVGPTERVAENLDEYRKLILDVRSTVFENAQ</sequence>
<name>A0ABS9L457_9MICC</name>
<dbReference type="PANTHER" id="PTHR30136">
    <property type="entry name" value="HELIX-TURN-HELIX TRANSCRIPTIONAL REGULATOR, ICLR FAMILY"/>
    <property type="match status" value="1"/>
</dbReference>
<dbReference type="InterPro" id="IPR005471">
    <property type="entry name" value="Tscrpt_reg_IclR_N"/>
</dbReference>
<dbReference type="InterPro" id="IPR014757">
    <property type="entry name" value="Tscrpt_reg_IclR_C"/>
</dbReference>
<feature type="domain" description="IclR-ED" evidence="5">
    <location>
        <begin position="64"/>
        <end position="243"/>
    </location>
</feature>
<dbReference type="Gene3D" id="3.30.450.40">
    <property type="match status" value="1"/>
</dbReference>
<dbReference type="PROSITE" id="PS51077">
    <property type="entry name" value="HTH_ICLR"/>
    <property type="match status" value="1"/>
</dbReference>